<evidence type="ECO:0000256" key="1">
    <source>
        <dbReference type="SAM" id="MobiDB-lite"/>
    </source>
</evidence>
<accession>A0AAQ3WXF0</accession>
<feature type="compositionally biased region" description="Low complexity" evidence="1">
    <location>
        <begin position="51"/>
        <end position="61"/>
    </location>
</feature>
<dbReference type="Proteomes" id="UP001341281">
    <property type="component" value="Chromosome 05"/>
</dbReference>
<gene>
    <name evidence="2" type="ORF">U9M48_024864</name>
</gene>
<evidence type="ECO:0000313" key="3">
    <source>
        <dbReference type="Proteomes" id="UP001341281"/>
    </source>
</evidence>
<proteinExistence type="predicted"/>
<reference evidence="2 3" key="1">
    <citation type="submission" date="2024-02" db="EMBL/GenBank/DDBJ databases">
        <title>High-quality chromosome-scale genome assembly of Pensacola bahiagrass (Paspalum notatum Flugge var. saurae).</title>
        <authorList>
            <person name="Vega J.M."/>
            <person name="Podio M."/>
            <person name="Orjuela J."/>
            <person name="Siena L.A."/>
            <person name="Pessino S.C."/>
            <person name="Combes M.C."/>
            <person name="Mariac C."/>
            <person name="Albertini E."/>
            <person name="Pupilli F."/>
            <person name="Ortiz J.P.A."/>
            <person name="Leblanc O."/>
        </authorList>
    </citation>
    <scope>NUCLEOTIDE SEQUENCE [LARGE SCALE GENOMIC DNA]</scope>
    <source>
        <strain evidence="2">R1</strain>
        <tissue evidence="2">Leaf</tissue>
    </source>
</reference>
<evidence type="ECO:0000313" key="2">
    <source>
        <dbReference type="EMBL" id="WVZ76956.1"/>
    </source>
</evidence>
<protein>
    <submittedName>
        <fullName evidence="2">Uncharacterized protein</fullName>
    </submittedName>
</protein>
<dbReference type="AlphaFoldDB" id="A0AAQ3WXF0"/>
<name>A0AAQ3WXF0_PASNO</name>
<organism evidence="2 3">
    <name type="scientific">Paspalum notatum var. saurae</name>
    <dbReference type="NCBI Taxonomy" id="547442"/>
    <lineage>
        <taxon>Eukaryota</taxon>
        <taxon>Viridiplantae</taxon>
        <taxon>Streptophyta</taxon>
        <taxon>Embryophyta</taxon>
        <taxon>Tracheophyta</taxon>
        <taxon>Spermatophyta</taxon>
        <taxon>Magnoliopsida</taxon>
        <taxon>Liliopsida</taxon>
        <taxon>Poales</taxon>
        <taxon>Poaceae</taxon>
        <taxon>PACMAD clade</taxon>
        <taxon>Panicoideae</taxon>
        <taxon>Andropogonodae</taxon>
        <taxon>Paspaleae</taxon>
        <taxon>Paspalinae</taxon>
        <taxon>Paspalum</taxon>
    </lineage>
</organism>
<dbReference type="EMBL" id="CP144749">
    <property type="protein sequence ID" value="WVZ76956.1"/>
    <property type="molecule type" value="Genomic_DNA"/>
</dbReference>
<feature type="region of interest" description="Disordered" evidence="1">
    <location>
        <begin position="44"/>
        <end position="84"/>
    </location>
</feature>
<keyword evidence="3" id="KW-1185">Reference proteome</keyword>
<sequence>MRRVGHWAAVRVTGSSLGELGGMEARRAQGKDRFLGAIRDDMLDSPVTCESSPSSTLSSSSDQGTAEVSELNGERGGREAPAGGGVLFSELDLVDMSISSRFHQTTNTIGGDIRQIAESLMVQKNQNVNRTN</sequence>